<dbReference type="EMBL" id="JAYMYQ010000001">
    <property type="protein sequence ID" value="KAK7361356.1"/>
    <property type="molecule type" value="Genomic_DNA"/>
</dbReference>
<comment type="caution">
    <text evidence="2">The sequence shown here is derived from an EMBL/GenBank/DDBJ whole genome shotgun (WGS) entry which is preliminary data.</text>
</comment>
<evidence type="ECO:0000313" key="2">
    <source>
        <dbReference type="EMBL" id="KAK7361356.1"/>
    </source>
</evidence>
<reference evidence="2 3" key="1">
    <citation type="submission" date="2024-01" db="EMBL/GenBank/DDBJ databases">
        <title>The genomes of 5 underutilized Papilionoideae crops provide insights into root nodulation and disease resistanc.</title>
        <authorList>
            <person name="Jiang F."/>
        </authorList>
    </citation>
    <scope>NUCLEOTIDE SEQUENCE [LARGE SCALE GENOMIC DNA]</scope>
    <source>
        <strain evidence="2">LVBAO_FW01</strain>
        <tissue evidence="2">Leaves</tissue>
    </source>
</reference>
<keyword evidence="3" id="KW-1185">Reference proteome</keyword>
<keyword evidence="1" id="KW-1133">Transmembrane helix</keyword>
<protein>
    <submittedName>
        <fullName evidence="2">Uncharacterized protein</fullName>
    </submittedName>
</protein>
<evidence type="ECO:0000313" key="3">
    <source>
        <dbReference type="Proteomes" id="UP001367508"/>
    </source>
</evidence>
<name>A0AAN9R6U7_CANGL</name>
<proteinExistence type="predicted"/>
<keyword evidence="1" id="KW-0472">Membrane</keyword>
<accession>A0AAN9R6U7</accession>
<organism evidence="2 3">
    <name type="scientific">Canavalia gladiata</name>
    <name type="common">Sword bean</name>
    <name type="synonym">Dolichos gladiatus</name>
    <dbReference type="NCBI Taxonomy" id="3824"/>
    <lineage>
        <taxon>Eukaryota</taxon>
        <taxon>Viridiplantae</taxon>
        <taxon>Streptophyta</taxon>
        <taxon>Embryophyta</taxon>
        <taxon>Tracheophyta</taxon>
        <taxon>Spermatophyta</taxon>
        <taxon>Magnoliopsida</taxon>
        <taxon>eudicotyledons</taxon>
        <taxon>Gunneridae</taxon>
        <taxon>Pentapetalae</taxon>
        <taxon>rosids</taxon>
        <taxon>fabids</taxon>
        <taxon>Fabales</taxon>
        <taxon>Fabaceae</taxon>
        <taxon>Papilionoideae</taxon>
        <taxon>50 kb inversion clade</taxon>
        <taxon>NPAAA clade</taxon>
        <taxon>indigoferoid/millettioid clade</taxon>
        <taxon>Phaseoleae</taxon>
        <taxon>Canavalia</taxon>
    </lineage>
</organism>
<sequence>MYIRRPLYYLFINIVLINLSFIYFSKFVRPNIGPHEASMKPKLPFIAYRWNFAGFLKVNSSRRFLRYSLLSCLRSHSVSVLVVLILPSYV</sequence>
<dbReference type="Proteomes" id="UP001367508">
    <property type="component" value="Unassembled WGS sequence"/>
</dbReference>
<dbReference type="AlphaFoldDB" id="A0AAN9R6U7"/>
<keyword evidence="1" id="KW-0812">Transmembrane</keyword>
<evidence type="ECO:0000256" key="1">
    <source>
        <dbReference type="SAM" id="Phobius"/>
    </source>
</evidence>
<gene>
    <name evidence="2" type="ORF">VNO77_03410</name>
</gene>
<feature type="transmembrane region" description="Helical" evidence="1">
    <location>
        <begin position="6"/>
        <end position="24"/>
    </location>
</feature>